<reference evidence="1" key="1">
    <citation type="submission" date="2022-12" db="EMBL/GenBank/DDBJ databases">
        <title>Genome Sequence of Lasiodiplodia mahajangana.</title>
        <authorList>
            <person name="Buettner E."/>
        </authorList>
    </citation>
    <scope>NUCLEOTIDE SEQUENCE</scope>
    <source>
        <strain evidence="1">VT137</strain>
    </source>
</reference>
<organism evidence="1 2">
    <name type="scientific">Lasiodiplodia mahajangana</name>
    <dbReference type="NCBI Taxonomy" id="1108764"/>
    <lineage>
        <taxon>Eukaryota</taxon>
        <taxon>Fungi</taxon>
        <taxon>Dikarya</taxon>
        <taxon>Ascomycota</taxon>
        <taxon>Pezizomycotina</taxon>
        <taxon>Dothideomycetes</taxon>
        <taxon>Dothideomycetes incertae sedis</taxon>
        <taxon>Botryosphaeriales</taxon>
        <taxon>Botryosphaeriaceae</taxon>
        <taxon>Lasiodiplodia</taxon>
    </lineage>
</organism>
<keyword evidence="2" id="KW-1185">Reference proteome</keyword>
<gene>
    <name evidence="1" type="ORF">O1611_g5287</name>
</gene>
<protein>
    <submittedName>
        <fullName evidence="1">Uncharacterized protein</fullName>
    </submittedName>
</protein>
<name>A0ACC2JLG8_9PEZI</name>
<sequence>MDFLLSLIVGVVVPVLLYWYYRRSTTSSSQVPGISQVDIDGVKSPARYVAETAQLIEQGYNEYCKRGLPFSIPNLWEPSSPLVVLPMKYLEEVKYAPQSKLSAPEYVSKLGLVQYSYGPPMVEEVQNAVKTNLNRALDHLTEPLHHVCIAAFADHMPPCNEWTPMMPYMTLMSIFARMGARMLVGSDLCTAWASLSLEYLPAFTKASRNVRAGYHPSLRWAAKYVDKDVKVVRKTRARAAELLRPILQGRAAAMKSDTTVKHHDAIQWLIQEHIARGNHRLSSDELAQNLFVMTVASMHQTTMIALWLLFDLIDHPESMAEIKSEITKVQGGEDQVWTRKKLGELRAMDSFMTETMRFHSSMQSTVNRVVMKPWAFKDGLKLPVGTQISFPTYQHMLDEEVQQNQNPSAFDPKRHLRKRQEIDATNFHFASTADSLVWGSGSHACPGRFMVQDSLKLIFIHLLTHYEFKYPDQGKLRPSPDTPVGIMIAPDMAMLLELAV</sequence>
<evidence type="ECO:0000313" key="1">
    <source>
        <dbReference type="EMBL" id="KAJ8128347.1"/>
    </source>
</evidence>
<dbReference type="EMBL" id="JAPUUL010001098">
    <property type="protein sequence ID" value="KAJ8128347.1"/>
    <property type="molecule type" value="Genomic_DNA"/>
</dbReference>
<dbReference type="Proteomes" id="UP001153332">
    <property type="component" value="Unassembled WGS sequence"/>
</dbReference>
<evidence type="ECO:0000313" key="2">
    <source>
        <dbReference type="Proteomes" id="UP001153332"/>
    </source>
</evidence>
<proteinExistence type="predicted"/>
<accession>A0ACC2JLG8</accession>
<comment type="caution">
    <text evidence="1">The sequence shown here is derived from an EMBL/GenBank/DDBJ whole genome shotgun (WGS) entry which is preliminary data.</text>
</comment>